<dbReference type="PANTHER" id="PTHR43280">
    <property type="entry name" value="ARAC-FAMILY TRANSCRIPTIONAL REGULATOR"/>
    <property type="match status" value="1"/>
</dbReference>
<feature type="repeat" description="TPR" evidence="4">
    <location>
        <begin position="395"/>
        <end position="428"/>
    </location>
</feature>
<evidence type="ECO:0000256" key="3">
    <source>
        <dbReference type="ARBA" id="ARBA00023163"/>
    </source>
</evidence>
<keyword evidence="2" id="KW-0238">DNA-binding</keyword>
<dbReference type="InterPro" id="IPR019734">
    <property type="entry name" value="TPR_rpt"/>
</dbReference>
<keyword evidence="7" id="KW-1185">Reference proteome</keyword>
<dbReference type="RefSeq" id="WP_311534433.1">
    <property type="nucleotide sequence ID" value="NZ_JAVRHQ010000008.1"/>
</dbReference>
<dbReference type="Proteomes" id="UP001262889">
    <property type="component" value="Unassembled WGS sequence"/>
</dbReference>
<dbReference type="PROSITE" id="PS01124">
    <property type="entry name" value="HTH_ARAC_FAMILY_2"/>
    <property type="match status" value="1"/>
</dbReference>
<dbReference type="Gene3D" id="3.40.50.10070">
    <property type="entry name" value="TolB, N-terminal domain"/>
    <property type="match status" value="1"/>
</dbReference>
<dbReference type="InterPro" id="IPR009057">
    <property type="entry name" value="Homeodomain-like_sf"/>
</dbReference>
<keyword evidence="1" id="KW-0805">Transcription regulation</keyword>
<dbReference type="PROSITE" id="PS00041">
    <property type="entry name" value="HTH_ARAC_FAMILY_1"/>
    <property type="match status" value="1"/>
</dbReference>
<dbReference type="Gene3D" id="1.25.40.10">
    <property type="entry name" value="Tetratricopeptide repeat domain"/>
    <property type="match status" value="3"/>
</dbReference>
<accession>A0ABU3C8Z5</accession>
<dbReference type="InterPro" id="IPR011990">
    <property type="entry name" value="TPR-like_helical_dom_sf"/>
</dbReference>
<comment type="caution">
    <text evidence="6">The sequence shown here is derived from an EMBL/GenBank/DDBJ whole genome shotgun (WGS) entry which is preliminary data.</text>
</comment>
<dbReference type="Pfam" id="PF12833">
    <property type="entry name" value="HTH_18"/>
    <property type="match status" value="1"/>
</dbReference>
<dbReference type="SMART" id="SM00342">
    <property type="entry name" value="HTH_ARAC"/>
    <property type="match status" value="1"/>
</dbReference>
<dbReference type="PANTHER" id="PTHR43280:SF2">
    <property type="entry name" value="HTH-TYPE TRANSCRIPTIONAL REGULATOR EXSA"/>
    <property type="match status" value="1"/>
</dbReference>
<feature type="domain" description="HTH araC/xylS-type" evidence="5">
    <location>
        <begin position="12"/>
        <end position="111"/>
    </location>
</feature>
<evidence type="ECO:0000259" key="5">
    <source>
        <dbReference type="PROSITE" id="PS01124"/>
    </source>
</evidence>
<gene>
    <name evidence="6" type="ORF">RM553_08165</name>
</gene>
<evidence type="ECO:0000256" key="1">
    <source>
        <dbReference type="ARBA" id="ARBA00023015"/>
    </source>
</evidence>
<proteinExistence type="predicted"/>
<organism evidence="6 7">
    <name type="scientific">Autumnicola tepida</name>
    <dbReference type="NCBI Taxonomy" id="3075595"/>
    <lineage>
        <taxon>Bacteria</taxon>
        <taxon>Pseudomonadati</taxon>
        <taxon>Bacteroidota</taxon>
        <taxon>Flavobacteriia</taxon>
        <taxon>Flavobacteriales</taxon>
        <taxon>Flavobacteriaceae</taxon>
        <taxon>Autumnicola</taxon>
    </lineage>
</organism>
<dbReference type="InterPro" id="IPR018060">
    <property type="entry name" value="HTH_AraC"/>
</dbReference>
<reference evidence="6 7" key="1">
    <citation type="submission" date="2023-09" db="EMBL/GenBank/DDBJ databases">
        <authorList>
            <person name="Rey-Velasco X."/>
        </authorList>
    </citation>
    <scope>NUCLEOTIDE SEQUENCE [LARGE SCALE GENOMIC DNA]</scope>
    <source>
        <strain evidence="6 7">F363</strain>
    </source>
</reference>
<protein>
    <submittedName>
        <fullName evidence="6">Helix-turn-helix domain-containing protein</fullName>
    </submittedName>
</protein>
<evidence type="ECO:0000313" key="6">
    <source>
        <dbReference type="EMBL" id="MDT0642802.1"/>
    </source>
</evidence>
<evidence type="ECO:0000313" key="7">
    <source>
        <dbReference type="Proteomes" id="UP001262889"/>
    </source>
</evidence>
<evidence type="ECO:0000256" key="4">
    <source>
        <dbReference type="PROSITE-ProRule" id="PRU00339"/>
    </source>
</evidence>
<evidence type="ECO:0000256" key="2">
    <source>
        <dbReference type="ARBA" id="ARBA00023125"/>
    </source>
</evidence>
<keyword evidence="3" id="KW-0804">Transcription</keyword>
<dbReference type="SUPFAM" id="SSF48452">
    <property type="entry name" value="TPR-like"/>
    <property type="match status" value="2"/>
</dbReference>
<dbReference type="PROSITE" id="PS50005">
    <property type="entry name" value="TPR"/>
    <property type="match status" value="1"/>
</dbReference>
<name>A0ABU3C8Z5_9FLAO</name>
<keyword evidence="4" id="KW-0802">TPR repeat</keyword>
<sequence length="696" mass="79944">MSDHANRGDFLNQATAVIVENASKDQFGVSELAEQLNMSRSNLLRKIKKATSLSASQFIRQVRLEIAMEMLKETSLTVSEISYKVGFGSSSYFIKCFREQYGYPPGAVGKPEPEKPLPVSPEPVVQEASEEKLTHKFPNKILLVTIAILVVSETSFFIFYKRPAQEHKEIQPEKSIAVLPFKNESNDSTNLYFVNGLMESTLNNLQKIKDLRVISRSSVEKYRNTNKTIPEIAEELKVNYFVEGSGQKVGDQVLLNIQLIEASGDRHLWAEQYNREVGDIFALQSEVSAKISNAIEAIVTPAELRQIEKKPTENLLAYDYYLQALDPYSSRTNEGLKQAIGLFEKAIKEDPEFSLAYANLAISYYLLEMFQAEKQFTEKINSYADKALLYDSKSAESLTAKAFYYIQTKEYSLALPYLEKALEYNPNSSLAIQMLADFYFRLTPNTQKYLEYALKAAQLNVAANDSVTQSYAYLQLSNALVSSGFFDEALKFVDLSLDYDSQNYYSPHVKAFILFARDANVKRTQKLLVKEWKKDTTRLDILQDIAKMYYVEEDYKTAYFYFKKFVDAREKRGLDIYTGENAKIALVYEKLGLHEEAESFFSSFSEYCQNDNTVYKSANLAIKYAYEGKINQAMKQLKIFSNKDNYPFWFLLIEGDPIFKPLKNHPDFQKTMQKIKDRFWAKHAIMRAKLEEEKLI</sequence>
<dbReference type="InterPro" id="IPR018062">
    <property type="entry name" value="HTH_AraC-typ_CS"/>
</dbReference>
<dbReference type="Gene3D" id="1.10.10.60">
    <property type="entry name" value="Homeodomain-like"/>
    <property type="match status" value="1"/>
</dbReference>
<dbReference type="SUPFAM" id="SSF46689">
    <property type="entry name" value="Homeodomain-like"/>
    <property type="match status" value="1"/>
</dbReference>
<dbReference type="SMART" id="SM00028">
    <property type="entry name" value="TPR"/>
    <property type="match status" value="4"/>
</dbReference>
<dbReference type="EMBL" id="JAVRHQ010000008">
    <property type="protein sequence ID" value="MDT0642802.1"/>
    <property type="molecule type" value="Genomic_DNA"/>
</dbReference>